<feature type="domain" description="HpcH/HpaI aldolase/citrate lyase" evidence="4">
    <location>
        <begin position="20"/>
        <end position="215"/>
    </location>
</feature>
<dbReference type="Proteomes" id="UP000550260">
    <property type="component" value="Unassembled WGS sequence"/>
</dbReference>
<evidence type="ECO:0000256" key="1">
    <source>
        <dbReference type="ARBA" id="ARBA00005568"/>
    </source>
</evidence>
<reference evidence="5 6" key="1">
    <citation type="submission" date="2020-08" db="EMBL/GenBank/DDBJ databases">
        <title>Amycolatopsis echigonensis JCM 21831.</title>
        <authorList>
            <person name="Tedsree N."/>
            <person name="Kuncharoen N."/>
            <person name="Likhitwitayawuid K."/>
            <person name="Tanasupawat S."/>
        </authorList>
    </citation>
    <scope>NUCLEOTIDE SEQUENCE [LARGE SCALE GENOMIC DNA]</scope>
    <source>
        <strain evidence="5 6">JCM 21831</strain>
    </source>
</reference>
<dbReference type="InterPro" id="IPR040442">
    <property type="entry name" value="Pyrv_kinase-like_dom_sf"/>
</dbReference>
<comment type="similarity">
    <text evidence="1">Belongs to the HpcH/HpaI aldolase family.</text>
</comment>
<protein>
    <recommendedName>
        <fullName evidence="4">HpcH/HpaI aldolase/citrate lyase domain-containing protein</fullName>
    </recommendedName>
</protein>
<keyword evidence="3" id="KW-0456">Lyase</keyword>
<organism evidence="5 6">
    <name type="scientific">Amycolatopsis echigonensis</name>
    <dbReference type="NCBI Taxonomy" id="2576905"/>
    <lineage>
        <taxon>Bacteria</taxon>
        <taxon>Bacillati</taxon>
        <taxon>Actinomycetota</taxon>
        <taxon>Actinomycetes</taxon>
        <taxon>Pseudonocardiales</taxon>
        <taxon>Pseudonocardiaceae</taxon>
        <taxon>Amycolatopsis</taxon>
    </lineage>
</organism>
<evidence type="ECO:0000313" key="5">
    <source>
        <dbReference type="EMBL" id="MBB2505155.1"/>
    </source>
</evidence>
<dbReference type="PANTHER" id="PTHR30502:SF0">
    <property type="entry name" value="PHOSPHOENOLPYRUVATE CARBOXYLASE FAMILY PROTEIN"/>
    <property type="match status" value="1"/>
</dbReference>
<dbReference type="GO" id="GO:0046872">
    <property type="term" value="F:metal ion binding"/>
    <property type="evidence" value="ECO:0007669"/>
    <property type="project" value="UniProtKB-KW"/>
</dbReference>
<dbReference type="InterPro" id="IPR015813">
    <property type="entry name" value="Pyrv/PenolPyrv_kinase-like_dom"/>
</dbReference>
<dbReference type="Gene3D" id="3.20.20.60">
    <property type="entry name" value="Phosphoenolpyruvate-binding domains"/>
    <property type="match status" value="1"/>
</dbReference>
<evidence type="ECO:0000313" key="6">
    <source>
        <dbReference type="Proteomes" id="UP000550260"/>
    </source>
</evidence>
<dbReference type="AlphaFoldDB" id="A0A8E2B9A2"/>
<dbReference type="GO" id="GO:0005737">
    <property type="term" value="C:cytoplasm"/>
    <property type="evidence" value="ECO:0007669"/>
    <property type="project" value="TreeGrafter"/>
</dbReference>
<evidence type="ECO:0000256" key="3">
    <source>
        <dbReference type="ARBA" id="ARBA00023239"/>
    </source>
</evidence>
<gene>
    <name evidence="5" type="ORF">H5411_39260</name>
</gene>
<dbReference type="PANTHER" id="PTHR30502">
    <property type="entry name" value="2-KETO-3-DEOXY-L-RHAMNONATE ALDOLASE"/>
    <property type="match status" value="1"/>
</dbReference>
<proteinExistence type="inferred from homology"/>
<dbReference type="SUPFAM" id="SSF51621">
    <property type="entry name" value="Phosphoenolpyruvate/pyruvate domain"/>
    <property type="match status" value="1"/>
</dbReference>
<dbReference type="GO" id="GO:0016832">
    <property type="term" value="F:aldehyde-lyase activity"/>
    <property type="evidence" value="ECO:0007669"/>
    <property type="project" value="TreeGrafter"/>
</dbReference>
<sequence>MMKNRTKELLREGKRVLGTWGMLGDPTTIELAGIAGLDFVLVDMEHTARDLPTIEHMARAADVVGLTLMVRVPDNDPKTILRVLETGVQGIVVPQLETGEDAARAVAAMRYPLNGDRGVCSITRASRYGALRPKFAEYVESADRELLLVGLIETAAGVENIDDILAAGVEVAFIGRRDLSGSLGVHGAAEHPMVLEAQERVLKAVAAHGRAWAGLVPYRKPGEEEWITHDVPFAVYRNDISLLLEAYQNGVRMLGRESASAHGQGGQR</sequence>
<dbReference type="Pfam" id="PF03328">
    <property type="entry name" value="HpcH_HpaI"/>
    <property type="match status" value="1"/>
</dbReference>
<comment type="caution">
    <text evidence="5">The sequence shown here is derived from an EMBL/GenBank/DDBJ whole genome shotgun (WGS) entry which is preliminary data.</text>
</comment>
<dbReference type="EMBL" id="JACJHR010000092">
    <property type="protein sequence ID" value="MBB2505155.1"/>
    <property type="molecule type" value="Genomic_DNA"/>
</dbReference>
<dbReference type="InterPro" id="IPR050251">
    <property type="entry name" value="HpcH-HpaI_aldolase"/>
</dbReference>
<name>A0A8E2B9A2_9PSEU</name>
<dbReference type="InterPro" id="IPR005000">
    <property type="entry name" value="Aldolase/citrate-lyase_domain"/>
</dbReference>
<accession>A0A8E2B9A2</accession>
<evidence type="ECO:0000259" key="4">
    <source>
        <dbReference type="Pfam" id="PF03328"/>
    </source>
</evidence>
<evidence type="ECO:0000256" key="2">
    <source>
        <dbReference type="ARBA" id="ARBA00022723"/>
    </source>
</evidence>
<keyword evidence="2" id="KW-0479">Metal-binding</keyword>